<sequence length="1291" mass="142077">ADVCAQIHPYARMALGILTSAAQANLDQSVTDLILKVHNVYEFLLEEDTLSNLDVMKGTLARIAEVISNCAQFIKNYTETKSFWKRLGKNIASETQAAVDNYNKALDALMQQYRDRAVRNTHSGVYRVLEDLNLDGMMYASEAGLNTTKKCLDGTRGEILQEIVDWIHDPDVNAPRIFWLHGQAGRGKSAIAHTIALWFKNVGGLGSCFCFARDRQTERRHEKMLSTIARDLANRDIAFRRMLANVIEEDNTLKTTPDVIQQWEKLLLEPLSKVSGGIVGKVVLVIDALDESGADSSRKHILSVLTSTEAAFLPSNFRILLTSRPLSDITRALGNAQHVKVVSLDDVPAVFTERDIRLYVSNELSAVEDIGNREITEITRRADGLFEWARLACEFVKPSTLGRTTEERFNELIMRASGEGATLLDSMYRSILDNLMEKAGKIGLTRFHSLMRQILNAFEPLPMDALHVMRKCFPHEDDRFHVAVILNFMGPLLSGVTDCTIPVRPLHASFYDFLTDQSRSGGYFVGEFDIQMDIVVASLCVLREGLCFNICGLQSSYLLNSEVPDLAETVKAKIPPHLSYSCRFWDKHLQATKFDCVLAEHVKDIVRNERVLFWFEALSLLGVLGNAAVALGRAEKWLQVNVAALAKDGVKFIHNLSNGPFASTPHLYLSALPFAPEDSLLLKTLSARFPCIAKVAIGHHKEWPATQILLQGHTNCVTSVAFSPNGTRVVSGSHDTTVRVWDVERGVQIDSPLQGHTKTVTLINFSPDGRRIVSGSDDKTVRIWDAEKGVQIGGPLQGHTDYVRSVAFSPDGTRIVSGSHDETVRVWDAERGVQIGNPLQGHTHLVTSVAFSSDGTRIVSGSNDKTMRIWDPKRGVQIGSPLEGHTDNVRSVAFSPDGKKIVSGSDDATVRIWDAESSVQIGGPLQGHTEYIASVSFSPDGTRVVSGSDDETVKVWDAESGVQIGGSLEGSDDQTVRIWDAEKGVQIGSPLQGHTDYVRSVSFSPNGTRIVSGSNDKTVRIWDAERGFQIGSPLQGHTRYVRSVAFSPDATRIVSGSHDETVRVWDAEMGVQIGNPLQGHTDYVTSVAFSFDGTRIVSGSFDESVRVWDIEQGVQIGSPLEGHTDYVTSVAFSPDGMRIVSGSDDKTVRIWDAERGVQIGSLLQGHTHHVTSVAFSHDGTRIVSGSDDQTVRIWDAERGVQIGSPLQGHTDCVTSVAFSPDGTRIISGSHDWTMRVWNAGRDVRISNGVEMNTSQAHENSMCSLINGKSICHFSDIFVFNLIDNSKLLFLC</sequence>
<dbReference type="Proteomes" id="UP000053989">
    <property type="component" value="Unassembled WGS sequence"/>
</dbReference>
<dbReference type="STRING" id="1036808.A0A0C3E5L1"/>
<accession>A0A0C3E5L1</accession>
<dbReference type="CDD" id="cd00200">
    <property type="entry name" value="WD40"/>
    <property type="match status" value="2"/>
</dbReference>
<gene>
    <name evidence="5" type="ORF">SCLCIDRAFT_116601</name>
</gene>
<dbReference type="InterPro" id="IPR007111">
    <property type="entry name" value="NACHT_NTPase"/>
</dbReference>
<dbReference type="InterPro" id="IPR036322">
    <property type="entry name" value="WD40_repeat_dom_sf"/>
</dbReference>
<feature type="repeat" description="WD" evidence="3">
    <location>
        <begin position="1163"/>
        <end position="1204"/>
    </location>
</feature>
<dbReference type="GO" id="GO:1990234">
    <property type="term" value="C:transferase complex"/>
    <property type="evidence" value="ECO:0007669"/>
    <property type="project" value="UniProtKB-ARBA"/>
</dbReference>
<dbReference type="Gene3D" id="3.40.50.300">
    <property type="entry name" value="P-loop containing nucleotide triphosphate hydrolases"/>
    <property type="match status" value="1"/>
</dbReference>
<name>A0A0C3E5L1_9AGAM</name>
<dbReference type="PANTHER" id="PTHR22847:SF637">
    <property type="entry name" value="WD REPEAT DOMAIN 5B"/>
    <property type="match status" value="1"/>
</dbReference>
<feature type="repeat" description="WD" evidence="3">
    <location>
        <begin position="1034"/>
        <end position="1075"/>
    </location>
</feature>
<evidence type="ECO:0000313" key="6">
    <source>
        <dbReference type="Proteomes" id="UP000053989"/>
    </source>
</evidence>
<feature type="repeat" description="WD" evidence="3">
    <location>
        <begin position="1120"/>
        <end position="1161"/>
    </location>
</feature>
<feature type="non-terminal residue" evidence="5">
    <location>
        <position position="1"/>
    </location>
</feature>
<dbReference type="InterPro" id="IPR001680">
    <property type="entry name" value="WD40_rpt"/>
</dbReference>
<dbReference type="PROSITE" id="PS00678">
    <property type="entry name" value="WD_REPEATS_1"/>
    <property type="match status" value="5"/>
</dbReference>
<dbReference type="InterPro" id="IPR056884">
    <property type="entry name" value="NPHP3-like_N"/>
</dbReference>
<feature type="repeat" description="WD" evidence="3">
    <location>
        <begin position="925"/>
        <end position="961"/>
    </location>
</feature>
<dbReference type="Pfam" id="PF24883">
    <property type="entry name" value="NPHP3_N"/>
    <property type="match status" value="1"/>
</dbReference>
<feature type="repeat" description="WD" evidence="3">
    <location>
        <begin position="753"/>
        <end position="789"/>
    </location>
</feature>
<evidence type="ECO:0000256" key="2">
    <source>
        <dbReference type="ARBA" id="ARBA00022737"/>
    </source>
</evidence>
<dbReference type="PROSITE" id="PS50837">
    <property type="entry name" value="NACHT"/>
    <property type="match status" value="1"/>
</dbReference>
<proteinExistence type="predicted"/>
<feature type="repeat" description="WD" evidence="3">
    <location>
        <begin position="796"/>
        <end position="837"/>
    </location>
</feature>
<dbReference type="InterPro" id="IPR020472">
    <property type="entry name" value="WD40_PAC1"/>
</dbReference>
<evidence type="ECO:0000313" key="5">
    <source>
        <dbReference type="EMBL" id="KIM63729.1"/>
    </source>
</evidence>
<feature type="repeat" description="WD" evidence="3">
    <location>
        <begin position="1077"/>
        <end position="1118"/>
    </location>
</feature>
<dbReference type="InterPro" id="IPR019775">
    <property type="entry name" value="WD40_repeat_CS"/>
</dbReference>
<dbReference type="SMART" id="SM00320">
    <property type="entry name" value="WD40"/>
    <property type="match status" value="12"/>
</dbReference>
<dbReference type="EMBL" id="KN822032">
    <property type="protein sequence ID" value="KIM63729.1"/>
    <property type="molecule type" value="Genomic_DNA"/>
</dbReference>
<keyword evidence="6" id="KW-1185">Reference proteome</keyword>
<dbReference type="OrthoDB" id="2658414at2759"/>
<dbReference type="Gene3D" id="2.130.10.10">
    <property type="entry name" value="YVTN repeat-like/Quinoprotein amine dehydrogenase"/>
    <property type="match status" value="6"/>
</dbReference>
<dbReference type="Pfam" id="PF00400">
    <property type="entry name" value="WD40"/>
    <property type="match status" value="12"/>
</dbReference>
<evidence type="ECO:0000256" key="1">
    <source>
        <dbReference type="ARBA" id="ARBA00022574"/>
    </source>
</evidence>
<evidence type="ECO:0000259" key="4">
    <source>
        <dbReference type="PROSITE" id="PS50837"/>
    </source>
</evidence>
<reference evidence="6" key="2">
    <citation type="submission" date="2015-01" db="EMBL/GenBank/DDBJ databases">
        <title>Evolutionary Origins and Diversification of the Mycorrhizal Mutualists.</title>
        <authorList>
            <consortium name="DOE Joint Genome Institute"/>
            <consortium name="Mycorrhizal Genomics Consortium"/>
            <person name="Kohler A."/>
            <person name="Kuo A."/>
            <person name="Nagy L.G."/>
            <person name="Floudas D."/>
            <person name="Copeland A."/>
            <person name="Barry K.W."/>
            <person name="Cichocki N."/>
            <person name="Veneault-Fourrey C."/>
            <person name="LaButti K."/>
            <person name="Lindquist E.A."/>
            <person name="Lipzen A."/>
            <person name="Lundell T."/>
            <person name="Morin E."/>
            <person name="Murat C."/>
            <person name="Riley R."/>
            <person name="Ohm R."/>
            <person name="Sun H."/>
            <person name="Tunlid A."/>
            <person name="Henrissat B."/>
            <person name="Grigoriev I.V."/>
            <person name="Hibbett D.S."/>
            <person name="Martin F."/>
        </authorList>
    </citation>
    <scope>NUCLEOTIDE SEQUENCE [LARGE SCALE GENOMIC DNA]</scope>
    <source>
        <strain evidence="6">Foug A</strain>
    </source>
</reference>
<protein>
    <recommendedName>
        <fullName evidence="4">NACHT domain-containing protein</fullName>
    </recommendedName>
</protein>
<evidence type="ECO:0000256" key="3">
    <source>
        <dbReference type="PROSITE-ProRule" id="PRU00221"/>
    </source>
</evidence>
<dbReference type="SUPFAM" id="SSF52540">
    <property type="entry name" value="P-loop containing nucleoside triphosphate hydrolases"/>
    <property type="match status" value="1"/>
</dbReference>
<feature type="repeat" description="WD" evidence="3">
    <location>
        <begin position="882"/>
        <end position="917"/>
    </location>
</feature>
<organism evidence="5 6">
    <name type="scientific">Scleroderma citrinum Foug A</name>
    <dbReference type="NCBI Taxonomy" id="1036808"/>
    <lineage>
        <taxon>Eukaryota</taxon>
        <taxon>Fungi</taxon>
        <taxon>Dikarya</taxon>
        <taxon>Basidiomycota</taxon>
        <taxon>Agaricomycotina</taxon>
        <taxon>Agaricomycetes</taxon>
        <taxon>Agaricomycetidae</taxon>
        <taxon>Boletales</taxon>
        <taxon>Sclerodermatineae</taxon>
        <taxon>Sclerodermataceae</taxon>
        <taxon>Scleroderma</taxon>
    </lineage>
</organism>
<dbReference type="InParanoid" id="A0A0C3E5L1"/>
<dbReference type="PROSITE" id="PS50082">
    <property type="entry name" value="WD_REPEATS_2"/>
    <property type="match status" value="12"/>
</dbReference>
<dbReference type="HOGENOM" id="CLU_000288_6_3_1"/>
<reference evidence="5 6" key="1">
    <citation type="submission" date="2014-04" db="EMBL/GenBank/DDBJ databases">
        <authorList>
            <consortium name="DOE Joint Genome Institute"/>
            <person name="Kuo A."/>
            <person name="Kohler A."/>
            <person name="Nagy L.G."/>
            <person name="Floudas D."/>
            <person name="Copeland A."/>
            <person name="Barry K.W."/>
            <person name="Cichocki N."/>
            <person name="Veneault-Fourrey C."/>
            <person name="LaButti K."/>
            <person name="Lindquist E.A."/>
            <person name="Lipzen A."/>
            <person name="Lundell T."/>
            <person name="Morin E."/>
            <person name="Murat C."/>
            <person name="Sun H."/>
            <person name="Tunlid A."/>
            <person name="Henrissat B."/>
            <person name="Grigoriev I.V."/>
            <person name="Hibbett D.S."/>
            <person name="Martin F."/>
            <person name="Nordberg H.P."/>
            <person name="Cantor M.N."/>
            <person name="Hua S.X."/>
        </authorList>
    </citation>
    <scope>NUCLEOTIDE SEQUENCE [LARGE SCALE GENOMIC DNA]</scope>
    <source>
        <strain evidence="5 6">Foug A</strain>
    </source>
</reference>
<dbReference type="PROSITE" id="PS50294">
    <property type="entry name" value="WD_REPEATS_REGION"/>
    <property type="match status" value="12"/>
</dbReference>
<feature type="repeat" description="WD" evidence="3">
    <location>
        <begin position="710"/>
        <end position="751"/>
    </location>
</feature>
<dbReference type="InterPro" id="IPR015943">
    <property type="entry name" value="WD40/YVTN_repeat-like_dom_sf"/>
</dbReference>
<dbReference type="SUPFAM" id="SSF50978">
    <property type="entry name" value="WD40 repeat-like"/>
    <property type="match status" value="2"/>
</dbReference>
<keyword evidence="2" id="KW-0677">Repeat</keyword>
<dbReference type="InterPro" id="IPR027417">
    <property type="entry name" value="P-loop_NTPase"/>
</dbReference>
<dbReference type="PANTHER" id="PTHR22847">
    <property type="entry name" value="WD40 REPEAT PROTEIN"/>
    <property type="match status" value="1"/>
</dbReference>
<feature type="repeat" description="WD" evidence="3">
    <location>
        <begin position="991"/>
        <end position="1032"/>
    </location>
</feature>
<feature type="domain" description="NACHT" evidence="4">
    <location>
        <begin position="176"/>
        <end position="325"/>
    </location>
</feature>
<feature type="repeat" description="WD" evidence="3">
    <location>
        <begin position="839"/>
        <end position="880"/>
    </location>
</feature>
<keyword evidence="1 3" id="KW-0853">WD repeat</keyword>
<feature type="repeat" description="WD" evidence="3">
    <location>
        <begin position="1206"/>
        <end position="1238"/>
    </location>
</feature>
<dbReference type="PRINTS" id="PR00320">
    <property type="entry name" value="GPROTEINBRPT"/>
</dbReference>